<feature type="transmembrane region" description="Helical" evidence="6">
    <location>
        <begin position="21"/>
        <end position="42"/>
    </location>
</feature>
<keyword evidence="10" id="KW-1185">Reference proteome</keyword>
<evidence type="ECO:0000256" key="3">
    <source>
        <dbReference type="ARBA" id="ARBA00022692"/>
    </source>
</evidence>
<gene>
    <name evidence="9" type="ORF">MM239_18830</name>
</gene>
<keyword evidence="3 6" id="KW-0812">Transmembrane</keyword>
<reference evidence="9" key="1">
    <citation type="submission" date="2022-03" db="EMBL/GenBank/DDBJ databases">
        <title>De novo assembled genomes of Belliella spp. (Cyclobacteriaceae) strains.</title>
        <authorList>
            <person name="Szabo A."/>
            <person name="Korponai K."/>
            <person name="Felfoldi T."/>
        </authorList>
    </citation>
    <scope>NUCLEOTIDE SEQUENCE</scope>
    <source>
        <strain evidence="9">DSM 111904</strain>
    </source>
</reference>
<feature type="transmembrane region" description="Helical" evidence="6">
    <location>
        <begin position="680"/>
        <end position="705"/>
    </location>
</feature>
<proteinExistence type="predicted"/>
<comment type="caution">
    <text evidence="9">The sequence shown here is derived from an EMBL/GenBank/DDBJ whole genome shotgun (WGS) entry which is preliminary data.</text>
</comment>
<feature type="domain" description="ABC3 transporter permease C-terminal" evidence="7">
    <location>
        <begin position="683"/>
        <end position="796"/>
    </location>
</feature>
<dbReference type="InterPro" id="IPR025857">
    <property type="entry name" value="MacB_PCD"/>
</dbReference>
<evidence type="ECO:0000256" key="5">
    <source>
        <dbReference type="ARBA" id="ARBA00023136"/>
    </source>
</evidence>
<feature type="transmembrane region" description="Helical" evidence="6">
    <location>
        <begin position="296"/>
        <end position="318"/>
    </location>
</feature>
<name>A0ABS9V4X1_9BACT</name>
<organism evidence="9 10">
    <name type="scientific">Belliella filtrata</name>
    <dbReference type="NCBI Taxonomy" id="2923435"/>
    <lineage>
        <taxon>Bacteria</taxon>
        <taxon>Pseudomonadati</taxon>
        <taxon>Bacteroidota</taxon>
        <taxon>Cytophagia</taxon>
        <taxon>Cytophagales</taxon>
        <taxon>Cyclobacteriaceae</taxon>
        <taxon>Belliella</taxon>
    </lineage>
</organism>
<dbReference type="EMBL" id="JAKZGP010000078">
    <property type="protein sequence ID" value="MCH7411452.1"/>
    <property type="molecule type" value="Genomic_DNA"/>
</dbReference>
<keyword evidence="2" id="KW-1003">Cell membrane</keyword>
<evidence type="ECO:0000256" key="4">
    <source>
        <dbReference type="ARBA" id="ARBA00022989"/>
    </source>
</evidence>
<feature type="domain" description="ABC3 transporter permease C-terminal" evidence="7">
    <location>
        <begin position="297"/>
        <end position="413"/>
    </location>
</feature>
<feature type="transmembrane region" description="Helical" evidence="6">
    <location>
        <begin position="339"/>
        <end position="362"/>
    </location>
</feature>
<evidence type="ECO:0000256" key="6">
    <source>
        <dbReference type="SAM" id="Phobius"/>
    </source>
</evidence>
<comment type="subcellular location">
    <subcellularLocation>
        <location evidence="1">Cell membrane</location>
        <topology evidence="1">Multi-pass membrane protein</topology>
    </subcellularLocation>
</comment>
<evidence type="ECO:0000256" key="1">
    <source>
        <dbReference type="ARBA" id="ARBA00004651"/>
    </source>
</evidence>
<evidence type="ECO:0000259" key="7">
    <source>
        <dbReference type="Pfam" id="PF02687"/>
    </source>
</evidence>
<keyword evidence="4 6" id="KW-1133">Transmembrane helix</keyword>
<evidence type="ECO:0000313" key="9">
    <source>
        <dbReference type="EMBL" id="MCH7411452.1"/>
    </source>
</evidence>
<dbReference type="PANTHER" id="PTHR30572">
    <property type="entry name" value="MEMBRANE COMPONENT OF TRANSPORTER-RELATED"/>
    <property type="match status" value="1"/>
</dbReference>
<feature type="domain" description="MacB-like periplasmic core" evidence="8">
    <location>
        <begin position="20"/>
        <end position="254"/>
    </location>
</feature>
<feature type="transmembrane region" description="Helical" evidence="6">
    <location>
        <begin position="732"/>
        <end position="751"/>
    </location>
</feature>
<sequence length="803" mass="89921">MWKNYLLIALRNIRRNKLRTFVHVFGLSLGVGICLLIFQVVLHAFSFDRFHSDADRIYRVHTVSEWQPGERFESSGTSGPLGEVIDDELAFIETKGRLYTLSEVSAVVPDQNRYIGKSNLVAFADQGFMKIFERVWLAGNPETALSSPFQAVISESSMQKYFPGLEASEVLGKEMLWIDAADSIYTHIHGVVRDYDQLTDFIFKDFISFSTIAQLEKSDWYGLHSWTNLNSSSQLFVKIAKSEDQAQLDEGLQKVASKYLDIDDNSEKFSAKPLNTMHFSENFNGTEVSLDLLKGLIFIGVIIMLLACLNFVNLETALAIKRSKEVGIRKTLGSDRKQLMLQFLSETFLLVIAAACLSVFLADGYYQLFSSYLPETFQYISFSVYNGLFLLLISVLITCLSGIYPAVILSGYQPQRALKGEVQGGSQLGYGSFLRKNLTVIQFTASITFICLVLVLRSQLQYVSSQPLGFEKDAVMYVRLPFMGDPEVKAQLNDRIWQQSSVSAASLSNALISSNSLWTTDSYLQGDTTGQALYVHVMNVDSAFVEVHGLNILAGKRASNKIDEVLVNKNFLHQANLSSPEEALGMSLQISGEQRRIVGVLDNFNARNLREEILPMVFIYSPTYYNYLNVKLAPSQNLSHAKLSLEAIVKEVYPYESGEFLFIDEAIEGFYEADRRIQGILSFASGIAILISILGLYGLSSYTIAQRSKEVSIRKVLGAGVTSILMLISKQYIWLVLISTTLAIIPAYYFSNQWLKEFAYKIEMPYVVFGLVGLAVLGMALTVVFIHSLQVIRTNPAKVLKSE</sequence>
<evidence type="ECO:0000313" key="10">
    <source>
        <dbReference type="Proteomes" id="UP001165489"/>
    </source>
</evidence>
<keyword evidence="5 6" id="KW-0472">Membrane</keyword>
<feature type="transmembrane region" description="Helical" evidence="6">
    <location>
        <begin position="382"/>
        <end position="409"/>
    </location>
</feature>
<dbReference type="Proteomes" id="UP001165489">
    <property type="component" value="Unassembled WGS sequence"/>
</dbReference>
<dbReference type="PANTHER" id="PTHR30572:SF18">
    <property type="entry name" value="ABC-TYPE MACROLIDE FAMILY EXPORT SYSTEM PERMEASE COMPONENT 2"/>
    <property type="match status" value="1"/>
</dbReference>
<evidence type="ECO:0000256" key="2">
    <source>
        <dbReference type="ARBA" id="ARBA00022475"/>
    </source>
</evidence>
<feature type="transmembrane region" description="Helical" evidence="6">
    <location>
        <begin position="438"/>
        <end position="456"/>
    </location>
</feature>
<dbReference type="Pfam" id="PF12704">
    <property type="entry name" value="MacB_PCD"/>
    <property type="match status" value="1"/>
</dbReference>
<evidence type="ECO:0000259" key="8">
    <source>
        <dbReference type="Pfam" id="PF12704"/>
    </source>
</evidence>
<accession>A0ABS9V4X1</accession>
<dbReference type="Pfam" id="PF02687">
    <property type="entry name" value="FtsX"/>
    <property type="match status" value="2"/>
</dbReference>
<feature type="transmembrane region" description="Helical" evidence="6">
    <location>
        <begin position="766"/>
        <end position="786"/>
    </location>
</feature>
<protein>
    <submittedName>
        <fullName evidence="9">ABC transporter permease</fullName>
    </submittedName>
</protein>
<dbReference type="InterPro" id="IPR003838">
    <property type="entry name" value="ABC3_permease_C"/>
</dbReference>
<dbReference type="InterPro" id="IPR050250">
    <property type="entry name" value="Macrolide_Exporter_MacB"/>
</dbReference>
<dbReference type="RefSeq" id="WP_241349866.1">
    <property type="nucleotide sequence ID" value="NZ_JAKZGP010000078.1"/>
</dbReference>